<name>A0ABS4YUY2_9MICC</name>
<reference evidence="1 3" key="1">
    <citation type="submission" date="2021-03" db="EMBL/GenBank/DDBJ databases">
        <title>Sequencing the genomes of 1000 actinobacteria strains.</title>
        <authorList>
            <person name="Klenk H.-P."/>
        </authorList>
    </citation>
    <scope>NUCLEOTIDE SEQUENCE [LARGE SCALE GENOMIC DNA]</scope>
    <source>
        <strain evidence="1 3">DSM 16005</strain>
    </source>
</reference>
<gene>
    <name evidence="1" type="ORF">JOF48_001407</name>
    <name evidence="2" type="ORF">JOF48_002768</name>
</gene>
<proteinExistence type="predicted"/>
<organism evidence="1 3">
    <name type="scientific">Arthrobacter stackebrandtii</name>
    <dbReference type="NCBI Taxonomy" id="272161"/>
    <lineage>
        <taxon>Bacteria</taxon>
        <taxon>Bacillati</taxon>
        <taxon>Actinomycetota</taxon>
        <taxon>Actinomycetes</taxon>
        <taxon>Micrococcales</taxon>
        <taxon>Micrococcaceae</taxon>
        <taxon>Arthrobacter</taxon>
    </lineage>
</organism>
<protein>
    <submittedName>
        <fullName evidence="1">Transposase</fullName>
    </submittedName>
</protein>
<dbReference type="Proteomes" id="UP000711614">
    <property type="component" value="Unassembled WGS sequence"/>
</dbReference>
<accession>A0ABS4YUY2</accession>
<keyword evidence="3" id="KW-1185">Reference proteome</keyword>
<comment type="caution">
    <text evidence="1">The sequence shown here is derived from an EMBL/GenBank/DDBJ whole genome shotgun (WGS) entry which is preliminary data.</text>
</comment>
<dbReference type="SUPFAM" id="SSF46689">
    <property type="entry name" value="Homeodomain-like"/>
    <property type="match status" value="1"/>
</dbReference>
<dbReference type="Pfam" id="PF21804">
    <property type="entry name" value="Transposase_29"/>
    <property type="match status" value="1"/>
</dbReference>
<evidence type="ECO:0000313" key="3">
    <source>
        <dbReference type="Proteomes" id="UP000711614"/>
    </source>
</evidence>
<dbReference type="InterPro" id="IPR009057">
    <property type="entry name" value="Homeodomain-like_sf"/>
</dbReference>
<dbReference type="RefSeq" id="WP_209678885.1">
    <property type="nucleotide sequence ID" value="NZ_JAGIOI010000001.1"/>
</dbReference>
<evidence type="ECO:0000313" key="1">
    <source>
        <dbReference type="EMBL" id="MBP2412608.1"/>
    </source>
</evidence>
<sequence>MAEGLLILPAIRKIELVFCRQSRGEMMVFMTAQLPLPVTMDPVAVSVGLAVSLVENDRGGEVYIRGQLCDVWDAEDAAARRWAAVKLVRLGAASQEQVAAAFGVSSVAVWKWVQRAAVGGIAALVSEKKGPKKASRLSDTVIARIVELRSTGLSQQAVGDMVGVSEFSVRRALKIAAEQTATETAALEPEPLEPAPAPQPELPLFPAPAPRTAERAAAGLLEAAAPLFAPAAHVRYAGLFLAFPALETTGLLACARQVYGALPNGFYGLETILIDSVLRALAGEARAEGATRFDPEELGRVLGLDRAPEVKTIRRRISQLAETGKAGELIAALAKHHLSGTGSGGEDLAAILYVDGHVRAYQGTKKIGKIYSTRLKFPVPATEETWVTDAHGAPVFVVMAAPGASLAAELRDLLPELRTTVGDERRVLVGFDRGGWSPALFKHMDAAGFDVLTWRKGTTKDIEEKLFAQVSYTDEHGEEKTWSVADTVVDLPLNTTKKTGEVFSIRQISRIVGTTGGGTRQIHILTTDRTMSAGEVVYRMGNRWRQENQFRYARMHFALDSHDSYTSTDDNEDRLVPEPAKARAYQKVVAARRHHAEAAAIADLNLLALKTPTEGTDEITVTSAMHNHVMAPVWEAESALVAAENVHQSIPAKIRLGDLNPGQQVLDIEVKLIHTGIRMAAYNTAMTIAREIRTNTGYRRANQEAHALMRQMFNQPGDVNTTDPGHLTITLDPLPTKAKTAAAAQLCEHLTATETRYPGTNLILKYAIKTKASALIK</sequence>
<evidence type="ECO:0000313" key="2">
    <source>
        <dbReference type="EMBL" id="MBP2413969.1"/>
    </source>
</evidence>
<dbReference type="InterPro" id="IPR049343">
    <property type="entry name" value="Transposase_29"/>
</dbReference>
<dbReference type="EMBL" id="JAGIOI010000001">
    <property type="protein sequence ID" value="MBP2413969.1"/>
    <property type="molecule type" value="Genomic_DNA"/>
</dbReference>
<dbReference type="EMBL" id="JAGIOI010000001">
    <property type="protein sequence ID" value="MBP2412608.1"/>
    <property type="molecule type" value="Genomic_DNA"/>
</dbReference>